<organism evidence="1 2">
    <name type="scientific">Gossypium arboreum</name>
    <name type="common">Tree cotton</name>
    <name type="synonym">Gossypium nanking</name>
    <dbReference type="NCBI Taxonomy" id="29729"/>
    <lineage>
        <taxon>Eukaryota</taxon>
        <taxon>Viridiplantae</taxon>
        <taxon>Streptophyta</taxon>
        <taxon>Embryophyta</taxon>
        <taxon>Tracheophyta</taxon>
        <taxon>Spermatophyta</taxon>
        <taxon>Magnoliopsida</taxon>
        <taxon>eudicotyledons</taxon>
        <taxon>Gunneridae</taxon>
        <taxon>Pentapetalae</taxon>
        <taxon>rosids</taxon>
        <taxon>malvids</taxon>
        <taxon>Malvales</taxon>
        <taxon>Malvaceae</taxon>
        <taxon>Malvoideae</taxon>
        <taxon>Gossypium</taxon>
    </lineage>
</organism>
<comment type="caution">
    <text evidence="1">The sequence shown here is derived from an EMBL/GenBank/DDBJ whole genome shotgun (WGS) entry which is preliminary data.</text>
</comment>
<keyword evidence="2" id="KW-1185">Reference proteome</keyword>
<dbReference type="Proteomes" id="UP001358586">
    <property type="component" value="Chromosome 3"/>
</dbReference>
<reference evidence="1 2" key="1">
    <citation type="submission" date="2023-03" db="EMBL/GenBank/DDBJ databases">
        <title>WGS of Gossypium arboreum.</title>
        <authorList>
            <person name="Yu D."/>
        </authorList>
    </citation>
    <scope>NUCLEOTIDE SEQUENCE [LARGE SCALE GENOMIC DNA]</scope>
    <source>
        <tissue evidence="1">Leaf</tissue>
    </source>
</reference>
<gene>
    <name evidence="1" type="ORF">PVK06_008292</name>
</gene>
<accession>A0ABR0QKC1</accession>
<name>A0ABR0QKC1_GOSAR</name>
<proteinExistence type="predicted"/>
<evidence type="ECO:0000313" key="1">
    <source>
        <dbReference type="EMBL" id="KAK5839496.1"/>
    </source>
</evidence>
<dbReference type="EMBL" id="JARKNE010000003">
    <property type="protein sequence ID" value="KAK5839496.1"/>
    <property type="molecule type" value="Genomic_DNA"/>
</dbReference>
<protein>
    <submittedName>
        <fullName evidence="1">Uncharacterized protein</fullName>
    </submittedName>
</protein>
<sequence>MRCQIESWAKLTCGYKLSCLGHTFLDYPSIAEVWDDLQITWPIDFIGILFQDWFYFLLAISNPTVSRQIVCALWYIWLAQNQLVDGNAIVQVQDIVLKALACSHAVRLVVDLGLQEVTFEGDSLTISFKACSPLYDVSAIGAYIQDVKGDANGVCFFGYEWGFFGWFPEDLLIWHHGGCLQLAAVDVSRLLFSTLAVWELGAVSHSFGC</sequence>
<evidence type="ECO:0000313" key="2">
    <source>
        <dbReference type="Proteomes" id="UP001358586"/>
    </source>
</evidence>